<evidence type="ECO:0008006" key="3">
    <source>
        <dbReference type="Google" id="ProtNLM"/>
    </source>
</evidence>
<dbReference type="Pfam" id="PF11253">
    <property type="entry name" value="DUF3052"/>
    <property type="match status" value="1"/>
</dbReference>
<sequence>MTTGHSKRSLAQKLGLKPRMSCWWHNMPQTVFDEIAAGVDDLVLLPTLENGINAAHIFVTGQSELADLLSKLRRTLNADGMIWVSWPKKASNVPSQVTEDTVREVCLPMGLVDIKVCAIDAVWSGLKLVIRKELRAEHRRMQLAAKEIAES</sequence>
<name>A0A1I4BRU1_9HYPH</name>
<proteinExistence type="predicted"/>
<protein>
    <recommendedName>
        <fullName evidence="3">DUF3052 domain-containing protein</fullName>
    </recommendedName>
</protein>
<gene>
    <name evidence="1" type="ORF">SAMN04488518_108101</name>
</gene>
<accession>A0A1I4BRU1</accession>
<evidence type="ECO:0000313" key="2">
    <source>
        <dbReference type="Proteomes" id="UP000199598"/>
    </source>
</evidence>
<comment type="caution">
    <text evidence="1">The sequence shown here is derived from an EMBL/GenBank/DDBJ whole genome shotgun (WGS) entry which is preliminary data.</text>
</comment>
<dbReference type="InterPro" id="IPR021412">
    <property type="entry name" value="DUF3052"/>
</dbReference>
<dbReference type="Proteomes" id="UP000199598">
    <property type="component" value="Unassembled WGS sequence"/>
</dbReference>
<dbReference type="EMBL" id="FOSK01000008">
    <property type="protein sequence ID" value="SFK71120.1"/>
    <property type="molecule type" value="Genomic_DNA"/>
</dbReference>
<organism evidence="1 2">
    <name type="scientific">Pseudovibrio ascidiaceicola</name>
    <dbReference type="NCBI Taxonomy" id="285279"/>
    <lineage>
        <taxon>Bacteria</taxon>
        <taxon>Pseudomonadati</taxon>
        <taxon>Pseudomonadota</taxon>
        <taxon>Alphaproteobacteria</taxon>
        <taxon>Hyphomicrobiales</taxon>
        <taxon>Stappiaceae</taxon>
        <taxon>Pseudovibrio</taxon>
    </lineage>
</organism>
<reference evidence="1 2" key="1">
    <citation type="submission" date="2016-10" db="EMBL/GenBank/DDBJ databases">
        <authorList>
            <person name="Varghese N."/>
            <person name="Submissions S."/>
        </authorList>
    </citation>
    <scope>NUCLEOTIDE SEQUENCE [LARGE SCALE GENOMIC DNA]</scope>
    <source>
        <strain evidence="1 2">DSM 16392</strain>
    </source>
</reference>
<evidence type="ECO:0000313" key="1">
    <source>
        <dbReference type="EMBL" id="SFK71120.1"/>
    </source>
</evidence>
<keyword evidence="2" id="KW-1185">Reference proteome</keyword>